<evidence type="ECO:0000313" key="2">
    <source>
        <dbReference type="Proteomes" id="UP000501726"/>
    </source>
</evidence>
<dbReference type="AlphaFoldDB" id="A0A6F8PW30"/>
<accession>A0A6F8PW30</accession>
<proteinExistence type="predicted"/>
<dbReference type="KEGG" id="tse:THMIRHAS_16790"/>
<keyword evidence="2" id="KW-1185">Reference proteome</keyword>
<dbReference type="RefSeq" id="WP_173272795.1">
    <property type="nucleotide sequence ID" value="NZ_AP021889.1"/>
</dbReference>
<dbReference type="EMBL" id="AP021889">
    <property type="protein sequence ID" value="BBP46306.1"/>
    <property type="molecule type" value="Genomic_DNA"/>
</dbReference>
<evidence type="ECO:0000313" key="1">
    <source>
        <dbReference type="EMBL" id="BBP46306.1"/>
    </source>
</evidence>
<dbReference type="Proteomes" id="UP000501726">
    <property type="component" value="Chromosome"/>
</dbReference>
<reference evidence="2" key="1">
    <citation type="submission" date="2019-11" db="EMBL/GenBank/DDBJ databases">
        <title>Isolation and characterization of two novel species in the genus Thiomicrorhabdus.</title>
        <authorList>
            <person name="Mochizuki J."/>
            <person name="Kojima H."/>
            <person name="Fukui M."/>
        </authorList>
    </citation>
    <scope>NUCLEOTIDE SEQUENCE [LARGE SCALE GENOMIC DNA]</scope>
    <source>
        <strain evidence="2">aks77</strain>
    </source>
</reference>
<organism evidence="1 2">
    <name type="scientific">Thiosulfatimonas sediminis</name>
    <dbReference type="NCBI Taxonomy" id="2675054"/>
    <lineage>
        <taxon>Bacteria</taxon>
        <taxon>Pseudomonadati</taxon>
        <taxon>Pseudomonadota</taxon>
        <taxon>Gammaproteobacteria</taxon>
        <taxon>Thiotrichales</taxon>
        <taxon>Piscirickettsiaceae</taxon>
        <taxon>Thiosulfatimonas</taxon>
    </lineage>
</organism>
<sequence>MQRKLIGDIFKLVQALGFVSVLFSGAVLADGQVESKAQDAPFEIETIELFVLSGTPVIRLDQGDYPGVKAVIHVVDEVEQIVDPINARLAQIRGETEAEMERKARVILDPLTGSVEFQTRLQRAYLSKLQAERYQLQSYPAAVVNQGAALVLDGTDFNYVIDLLKSKGVAK</sequence>
<name>A0A6F8PW30_9GAMM</name>
<protein>
    <recommendedName>
        <fullName evidence="3">Integrating conjugative element protein</fullName>
    </recommendedName>
</protein>
<evidence type="ECO:0008006" key="3">
    <source>
        <dbReference type="Google" id="ProtNLM"/>
    </source>
</evidence>
<gene>
    <name evidence="1" type="ORF">THMIRHAS_16790</name>
</gene>